<protein>
    <submittedName>
        <fullName evidence="3">Sugar fermentation stimulation protein A</fullName>
    </submittedName>
</protein>
<dbReference type="Pfam" id="PF03749">
    <property type="entry name" value="SfsA"/>
    <property type="match status" value="1"/>
</dbReference>
<dbReference type="EMBL" id="CAKMMF010000021">
    <property type="protein sequence ID" value="CAH1213041.1"/>
    <property type="molecule type" value="Genomic_DNA"/>
</dbReference>
<keyword evidence="4" id="KW-1185">Reference proteome</keyword>
<dbReference type="Proteomes" id="UP000838686">
    <property type="component" value="Unassembled WGS sequence"/>
</dbReference>
<sequence length="235" mass="26770">MSGFVKGIFIEECKNRFLCLVKIKNEQHLCYVASSARLSNFVDLIGKQVLLIKNKGARTRTEYTLYAVKNANDYIVLNLSAANTLLLEVIRKEYSSDISIQKEKFTLEGYKSDHLVVSAPPTIVEAKSILSDKVEVRFPSVNGERSVRQLKALEEALLKGYHVRYCLVLLSSYIDNVTLDKSAADFNLRLKKCVELGMRVETYRLKVTRKLQFFIERDSHLENSILGNEVLLNAE</sequence>
<dbReference type="Gene3D" id="2.40.50.580">
    <property type="match status" value="1"/>
</dbReference>
<proteinExistence type="predicted"/>
<evidence type="ECO:0000313" key="3">
    <source>
        <dbReference type="EMBL" id="CAH1213041.1"/>
    </source>
</evidence>
<feature type="domain" description="Sugar fermentation stimulation protein C-terminal" evidence="1">
    <location>
        <begin position="82"/>
        <end position="209"/>
    </location>
</feature>
<comment type="caution">
    <text evidence="3">The sequence shown here is derived from an EMBL/GenBank/DDBJ whole genome shotgun (WGS) entry which is preliminary data.</text>
</comment>
<name>A0ABN8GRX9_9BACL</name>
<dbReference type="InterPro" id="IPR041465">
    <property type="entry name" value="SfsA_N"/>
</dbReference>
<dbReference type="InterPro" id="IPR040452">
    <property type="entry name" value="SfsA_C"/>
</dbReference>
<evidence type="ECO:0000313" key="4">
    <source>
        <dbReference type="Proteomes" id="UP000838686"/>
    </source>
</evidence>
<feature type="domain" description="SfsA N-terminal OB" evidence="2">
    <location>
        <begin position="14"/>
        <end position="76"/>
    </location>
</feature>
<gene>
    <name evidence="3" type="primary">sfsA</name>
    <name evidence="3" type="ORF">PAECIP111893_03617</name>
</gene>
<reference evidence="3" key="1">
    <citation type="submission" date="2022-01" db="EMBL/GenBank/DDBJ databases">
        <authorList>
            <person name="Criscuolo A."/>
        </authorList>
    </citation>
    <scope>NUCLEOTIDE SEQUENCE</scope>
    <source>
        <strain evidence="3">CIP111893</strain>
    </source>
</reference>
<accession>A0ABN8GRX9</accession>
<evidence type="ECO:0000259" key="1">
    <source>
        <dbReference type="Pfam" id="PF03749"/>
    </source>
</evidence>
<dbReference type="Pfam" id="PF17746">
    <property type="entry name" value="SfsA_N"/>
    <property type="match status" value="1"/>
</dbReference>
<evidence type="ECO:0000259" key="2">
    <source>
        <dbReference type="Pfam" id="PF17746"/>
    </source>
</evidence>
<organism evidence="3 4">
    <name type="scientific">Paenibacillus plantiphilus</name>
    <dbReference type="NCBI Taxonomy" id="2905650"/>
    <lineage>
        <taxon>Bacteria</taxon>
        <taxon>Bacillati</taxon>
        <taxon>Bacillota</taxon>
        <taxon>Bacilli</taxon>
        <taxon>Bacillales</taxon>
        <taxon>Paenibacillaceae</taxon>
        <taxon>Paenibacillus</taxon>
    </lineage>
</organism>
<dbReference type="Gene3D" id="3.40.1350.60">
    <property type="match status" value="1"/>
</dbReference>